<evidence type="ECO:0000256" key="10">
    <source>
        <dbReference type="ARBA" id="ARBA00029409"/>
    </source>
</evidence>
<evidence type="ECO:0000256" key="7">
    <source>
        <dbReference type="ARBA" id="ARBA00022777"/>
    </source>
</evidence>
<dbReference type="UniPathway" id="UPA00077">
    <property type="reaction ID" value="UER00155"/>
</dbReference>
<dbReference type="GO" id="GO:0003848">
    <property type="term" value="F:2-amino-4-hydroxy-6-hydroxymethyldihydropteridine diphosphokinase activity"/>
    <property type="evidence" value="ECO:0007669"/>
    <property type="project" value="UniProtKB-EC"/>
</dbReference>
<dbReference type="PANTHER" id="PTHR43071">
    <property type="entry name" value="2-AMINO-4-HYDROXY-6-HYDROXYMETHYLDIHYDROPTERIDINE PYROPHOSPHOKINASE"/>
    <property type="match status" value="1"/>
</dbReference>
<evidence type="ECO:0000256" key="2">
    <source>
        <dbReference type="ARBA" id="ARBA00005810"/>
    </source>
</evidence>
<keyword evidence="15" id="KW-1185">Reference proteome</keyword>
<comment type="similarity">
    <text evidence="2">Belongs to the HPPK family.</text>
</comment>
<dbReference type="EMBL" id="CP030918">
    <property type="protein sequence ID" value="AXC49441.1"/>
    <property type="molecule type" value="Genomic_DNA"/>
</dbReference>
<evidence type="ECO:0000256" key="12">
    <source>
        <dbReference type="ARBA" id="ARBA00033413"/>
    </source>
</evidence>
<evidence type="ECO:0000256" key="8">
    <source>
        <dbReference type="ARBA" id="ARBA00022840"/>
    </source>
</evidence>
<comment type="function">
    <text evidence="10">Catalyzes the transfer of pyrophosphate from adenosine triphosphate (ATP) to 6-hydroxymethyl-7,8-dihydropterin, an enzymatic step in folate biosynthesis pathway.</text>
</comment>
<sequence length="205" mass="21790">MGKSLTNPYVKHPRALLALGANLPSALGFPRQALIAALTALASDAEMTLTAVSRFFVSPAYPAGSGPDYVNAAAEIATPLPPEALLARLHGIEATLGRVRDAASGRWGPRVIDIDLLAKETQVLPDGATQDAWRALPDAVQRVQVPDRLILPHPRLQDRAFVLRPLADIAPGWRHPRLGADVAQMLADLPPAATDGLHPIGRENA</sequence>
<organism evidence="14 15">
    <name type="scientific">Paracoccus suum</name>
    <dbReference type="NCBI Taxonomy" id="2259340"/>
    <lineage>
        <taxon>Bacteria</taxon>
        <taxon>Pseudomonadati</taxon>
        <taxon>Pseudomonadota</taxon>
        <taxon>Alphaproteobacteria</taxon>
        <taxon>Rhodobacterales</taxon>
        <taxon>Paracoccaceae</taxon>
        <taxon>Paracoccus</taxon>
    </lineage>
</organism>
<name>A0A344PJ86_9RHOB</name>
<proteinExistence type="inferred from homology"/>
<dbReference type="PANTHER" id="PTHR43071:SF1">
    <property type="entry name" value="2-AMINO-4-HYDROXY-6-HYDROXYMETHYLDIHYDROPTERIDINE PYROPHOSPHOKINASE"/>
    <property type="match status" value="1"/>
</dbReference>
<feature type="domain" description="7,8-dihydro-6-hydroxymethylpterin-pyrophosphokinase" evidence="13">
    <location>
        <begin position="106"/>
        <end position="117"/>
    </location>
</feature>
<dbReference type="GO" id="GO:0005524">
    <property type="term" value="F:ATP binding"/>
    <property type="evidence" value="ECO:0007669"/>
    <property type="project" value="UniProtKB-KW"/>
</dbReference>
<dbReference type="EC" id="2.7.6.3" evidence="3"/>
<evidence type="ECO:0000256" key="9">
    <source>
        <dbReference type="ARBA" id="ARBA00022909"/>
    </source>
</evidence>
<dbReference type="GO" id="GO:0046656">
    <property type="term" value="P:folic acid biosynthetic process"/>
    <property type="evidence" value="ECO:0007669"/>
    <property type="project" value="UniProtKB-KW"/>
</dbReference>
<comment type="pathway">
    <text evidence="1">Cofactor biosynthesis; tetrahydrofolate biosynthesis; 2-amino-4-hydroxy-6-hydroxymethyl-7,8-dihydropteridine diphosphate from 7,8-dihydroneopterin triphosphate: step 4/4.</text>
</comment>
<evidence type="ECO:0000313" key="15">
    <source>
        <dbReference type="Proteomes" id="UP000252023"/>
    </source>
</evidence>
<dbReference type="InterPro" id="IPR035907">
    <property type="entry name" value="Hppk_sf"/>
</dbReference>
<evidence type="ECO:0000256" key="3">
    <source>
        <dbReference type="ARBA" id="ARBA00013253"/>
    </source>
</evidence>
<dbReference type="GO" id="GO:0016301">
    <property type="term" value="F:kinase activity"/>
    <property type="evidence" value="ECO:0007669"/>
    <property type="project" value="UniProtKB-KW"/>
</dbReference>
<protein>
    <recommendedName>
        <fullName evidence="4">2-amino-4-hydroxy-6-hydroxymethyldihydropteridine pyrophosphokinase</fullName>
        <ecNumber evidence="3">2.7.6.3</ecNumber>
    </recommendedName>
    <alternativeName>
        <fullName evidence="11">6-hydroxymethyl-7,8-dihydropterin pyrophosphokinase</fullName>
    </alternativeName>
    <alternativeName>
        <fullName evidence="12">7,8-dihydro-6-hydroxymethylpterin-pyrophosphokinase</fullName>
    </alternativeName>
</protein>
<dbReference type="AlphaFoldDB" id="A0A344PJ86"/>
<evidence type="ECO:0000256" key="4">
    <source>
        <dbReference type="ARBA" id="ARBA00016218"/>
    </source>
</evidence>
<dbReference type="InterPro" id="IPR000550">
    <property type="entry name" value="Hppk"/>
</dbReference>
<evidence type="ECO:0000256" key="5">
    <source>
        <dbReference type="ARBA" id="ARBA00022679"/>
    </source>
</evidence>
<keyword evidence="9" id="KW-0289">Folate biosynthesis</keyword>
<keyword evidence="6" id="KW-0547">Nucleotide-binding</keyword>
<dbReference type="CDD" id="cd00483">
    <property type="entry name" value="HPPK"/>
    <property type="match status" value="1"/>
</dbReference>
<dbReference type="SUPFAM" id="SSF55083">
    <property type="entry name" value="6-hydroxymethyl-7,8-dihydropterin pyrophosphokinase, HPPK"/>
    <property type="match status" value="1"/>
</dbReference>
<dbReference type="Proteomes" id="UP000252023">
    <property type="component" value="Chromosome"/>
</dbReference>
<reference evidence="15" key="1">
    <citation type="submission" date="2018-07" db="EMBL/GenBank/DDBJ databases">
        <title>Genome sequencing of Paracoccus sp. SC2-6.</title>
        <authorList>
            <person name="Heo J."/>
            <person name="Kim S.-J."/>
            <person name="Kwon S.-W."/>
        </authorList>
    </citation>
    <scope>NUCLEOTIDE SEQUENCE [LARGE SCALE GENOMIC DNA]</scope>
    <source>
        <strain evidence="15">SC2-6</strain>
    </source>
</reference>
<evidence type="ECO:0000256" key="11">
    <source>
        <dbReference type="ARBA" id="ARBA00029766"/>
    </source>
</evidence>
<dbReference type="GO" id="GO:0046654">
    <property type="term" value="P:tetrahydrofolate biosynthetic process"/>
    <property type="evidence" value="ECO:0007669"/>
    <property type="project" value="UniProtKB-UniPathway"/>
</dbReference>
<dbReference type="Pfam" id="PF01288">
    <property type="entry name" value="HPPK"/>
    <property type="match status" value="1"/>
</dbReference>
<dbReference type="OrthoDB" id="9808041at2"/>
<evidence type="ECO:0000313" key="14">
    <source>
        <dbReference type="EMBL" id="AXC49441.1"/>
    </source>
</evidence>
<dbReference type="Gene3D" id="3.30.70.560">
    <property type="entry name" value="7,8-Dihydro-6-hydroxymethylpterin-pyrophosphokinase HPPK"/>
    <property type="match status" value="1"/>
</dbReference>
<dbReference type="PROSITE" id="PS00794">
    <property type="entry name" value="HPPK"/>
    <property type="match status" value="1"/>
</dbReference>
<evidence type="ECO:0000256" key="6">
    <source>
        <dbReference type="ARBA" id="ARBA00022741"/>
    </source>
</evidence>
<keyword evidence="5 14" id="KW-0808">Transferase</keyword>
<gene>
    <name evidence="14" type="primary">folK</name>
    <name evidence="14" type="ORF">DRW48_06850</name>
</gene>
<keyword evidence="7 14" id="KW-0418">Kinase</keyword>
<keyword evidence="8" id="KW-0067">ATP-binding</keyword>
<dbReference type="RefSeq" id="WP_114075757.1">
    <property type="nucleotide sequence ID" value="NZ_CP030918.1"/>
</dbReference>
<evidence type="ECO:0000256" key="1">
    <source>
        <dbReference type="ARBA" id="ARBA00005051"/>
    </source>
</evidence>
<dbReference type="NCBIfam" id="TIGR01498">
    <property type="entry name" value="folK"/>
    <property type="match status" value="1"/>
</dbReference>
<dbReference type="KEGG" id="pars:DRW48_06850"/>
<accession>A0A344PJ86</accession>
<evidence type="ECO:0000259" key="13">
    <source>
        <dbReference type="PROSITE" id="PS00794"/>
    </source>
</evidence>